<evidence type="ECO:0000313" key="2">
    <source>
        <dbReference type="Proteomes" id="UP000253090"/>
    </source>
</evidence>
<reference evidence="1 2" key="1">
    <citation type="submission" date="2018-07" db="EMBL/GenBank/DDBJ databases">
        <title>Genomic Encyclopedia of Type Strains, Phase III (KMG-III): the genomes of soil and plant-associated and newly described type strains.</title>
        <authorList>
            <person name="Whitman W."/>
        </authorList>
    </citation>
    <scope>NUCLEOTIDE SEQUENCE [LARGE SCALE GENOMIC DNA]</scope>
    <source>
        <strain evidence="1 2">CECT 8333</strain>
    </source>
</reference>
<comment type="caution">
    <text evidence="1">The sequence shown here is derived from an EMBL/GenBank/DDBJ whole genome shotgun (WGS) entry which is preliminary data.</text>
</comment>
<dbReference type="AlphaFoldDB" id="A0A369BGP1"/>
<dbReference type="Proteomes" id="UP000253090">
    <property type="component" value="Unassembled WGS sequence"/>
</dbReference>
<sequence>MDRKQVSDQIVNENRKVFALLSNFLNNAPDFVNKDEIEEIVACGVSYEYAFAAILTAAFGLDIVERAEDKGLFNNYFNHMVHKLEANEYYDNPYYKNIKIPTIKIGNSELKYEHYKSFEGFVCDDIVRTEAGRQIPQIGFFESEFRFPAILENGRIWMTITPNEIETMKEAVDQAFGNVLTFGLGLGYYAYMASEKDEVESVTVVELNEDVINLFSRYLLPQFKNAHKIKLIQADAFEYARTQMPTEKCDFVFTDLWHDVSDGIDLYLKMKEVEKHHRDIAFSYWIEKSILCYL</sequence>
<organism evidence="1 2">
    <name type="scientific">Fontibacillus phaseoli</name>
    <dbReference type="NCBI Taxonomy" id="1416533"/>
    <lineage>
        <taxon>Bacteria</taxon>
        <taxon>Bacillati</taxon>
        <taxon>Bacillota</taxon>
        <taxon>Bacilli</taxon>
        <taxon>Bacillales</taxon>
        <taxon>Paenibacillaceae</taxon>
        <taxon>Fontibacillus</taxon>
    </lineage>
</organism>
<gene>
    <name evidence="1" type="ORF">DFP94_103453</name>
</gene>
<keyword evidence="2" id="KW-1185">Reference proteome</keyword>
<protein>
    <recommendedName>
        <fullName evidence="3">Spermidine synthase</fullName>
    </recommendedName>
</protein>
<proteinExistence type="predicted"/>
<dbReference type="EMBL" id="QPJW01000003">
    <property type="protein sequence ID" value="RCX20720.1"/>
    <property type="molecule type" value="Genomic_DNA"/>
</dbReference>
<evidence type="ECO:0000313" key="1">
    <source>
        <dbReference type="EMBL" id="RCX20720.1"/>
    </source>
</evidence>
<dbReference type="Gene3D" id="3.40.50.150">
    <property type="entry name" value="Vaccinia Virus protein VP39"/>
    <property type="match status" value="1"/>
</dbReference>
<dbReference type="OrthoDB" id="1640444at2"/>
<dbReference type="RefSeq" id="WP_114496763.1">
    <property type="nucleotide sequence ID" value="NZ_QPJW01000003.1"/>
</dbReference>
<name>A0A369BGP1_9BACL</name>
<dbReference type="SUPFAM" id="SSF53335">
    <property type="entry name" value="S-adenosyl-L-methionine-dependent methyltransferases"/>
    <property type="match status" value="1"/>
</dbReference>
<evidence type="ECO:0008006" key="3">
    <source>
        <dbReference type="Google" id="ProtNLM"/>
    </source>
</evidence>
<dbReference type="InterPro" id="IPR029063">
    <property type="entry name" value="SAM-dependent_MTases_sf"/>
</dbReference>
<accession>A0A369BGP1</accession>